<name>A0A5J4WRU9_9EUKA</name>
<reference evidence="2 3" key="1">
    <citation type="submission" date="2019-03" db="EMBL/GenBank/DDBJ databases">
        <title>Single cell metagenomics reveals metabolic interactions within the superorganism composed of flagellate Streblomastix strix and complex community of Bacteroidetes bacteria on its surface.</title>
        <authorList>
            <person name="Treitli S.C."/>
            <person name="Kolisko M."/>
            <person name="Husnik F."/>
            <person name="Keeling P."/>
            <person name="Hampl V."/>
        </authorList>
    </citation>
    <scope>NUCLEOTIDE SEQUENCE [LARGE SCALE GENOMIC DNA]</scope>
    <source>
        <strain evidence="2">ST1C</strain>
    </source>
</reference>
<feature type="compositionally biased region" description="Low complexity" evidence="1">
    <location>
        <begin position="1160"/>
        <end position="1169"/>
    </location>
</feature>
<sequence length="3670" mass="404496">MKNIHPLHTTILLPACSGIRIKQPNIGSESGQQITPTITCYTIGQPTVTSSNLLSLRNPNAPGAPQNTTPANFAAAIVLASGGVEASISEIGLLDGNKELKVEEGDNIKSGPRLSVVQSQEQIIQTDKQTSKATGHITSVTGLAALCPPLTTAVLYPLIFQLTRSLDMLSTNLAILTLNYRPFGSSVGATGGKGSGKGRLTFSPQAIAAANGLTPLTWQGTDEQLIINGYGHAFHILSETVDSVISPLSFHKASAERIKMKREQFTKSTQGSSVGKIEMAKSMSRSNSLVQKKMPTVNTESGILASIQSPRSSVYVKEQNPDVYLDDNLYWTQGSDGNSALTFTPLPSIHEAASFFSQFCAHHQTIASLKNGILGLHHALQLAQDEHDRVDQAIKKQIPHASLPADALTFLDTEGVFAEARNFFLELGVEQLKKVLSDDDSLLRLIICSQFSEMLGSEIDANGHVQVQGNRSSGGTTVKFPNSISPQINQNQRQSRALIDSPNDSKVTHIIGPSITEQLSRIPVGTFFYTMQQTGSTATTQQVHSLGPGVRWDGQQNQERVITDQQGGSGVLQDAKNLARRKSIIGSNTQNQQYQEKENTQVGSRDQTPKLSYRTTGADIHMNSDVKAYFASPLVDPAEYTVVEEHERFVMSQLLSRLMLFDPPVRTRYLHVEDALLVAIGSVQGIEGSGLPDRTYWRHEIGSLPSFEEWRQLLKERVTRSISSQTIVTALPPPNYLSKTPFITAASLSLQAGTVRPQSSDIGVLPGQAEETQPSGESGTGNAEPLSEEAMQSGRAYRKPPFGHGTKSLPPFPACTDFGRPIISEQFSSHANPRHSVNVRAVLDRVGGSLEARITAVHKRGHVFSMSRSCILKFNTELDKTEENNSNDPFNGFLEGANPAVVVSFRAALRELTESIPLGGVNAAFVALKKEIAEISKNDQNELGETGQLTQRSVLSNSSPLALHIQQSLTQLQPQIAGPLPSPIISATFSSPFSSFSPIIVCQLNSLFSSPSVEIALNFCIQAQNILQRFINIYGVNEMPLKEIRALETAIPTEGSAITTNAPAGNQNTVVGDDVIKSGFAATQLSQREIALKVPIDDISFHLKRITKLPLQSMFIALLHRMIFSQSSLSQQATSKTLSIGPISFQPQSRAGTPPTNRRIPSLASHSSLPIPPPISSQQQNFYSVPPLPQNPFAASVLPVSLKFTSPPTHVSTFNDQTTSSMRCLTHLSQTQLSAAIANSPNSALPIEVTYSTQSGFVVVMSSKDGSVRMANAPSAGEGNTIFGRGPGQMLIGSQDEVTTQSLIQKRRAQCEELVELATEYSVSIAKANITAYRRGAQIHGLCKESGAISSGLSHDEQDGQIPTDEGTGLKNTSILDTLKKDAKTKRPSVMGQQSSLVSQSSKVATVDKKKGDINAAVDSEAKKVEEDRLAAIIDPYSLTTDEKEVFRRSYAKALQDALNESGHDGSSAIQVKTQQQSTNDAPQDQNQNPDILIQQLWGSLVNHRDWSLPEILEQFKAKRDAEKEAEQKQREAESSSSSSEQSSSNTSLLQQASQTQLIKINKKENISHTNQQQSNIQVNPPHEIERIVRGMGTSTVRLSTGAVAILLPNGDVSACGGDEWVSVNKDGERTSRPVFSFPLINKNDPIVAACFGQQLDLDKTLEIPIDIPQRNKDNEDEELIDVRDGNIHISQQPQPLDLDNKDIPNSKANLPPLRKIEPILSTLSIPPKFPWAEILPQIAKTKTHDIMDAEILTRADHVTIVQHRTGERIVHHADGTRIFHSFTLLDDLNLGNDNEENKEITQQASGDLKKPINAKHVYYTSMEGIGAWVNAKSLRSATINKRINSVFLPALFGQTGDLYGGISTFSANANTIFASAGKSGQTVIPNILQGFGVPNHLIPGGGVEIEDTDMTSGCSLVESLIAVGAGDDRDNPDWVEKKLKELRQMKEKLEQETVEEVRKGKRKAAVNKPEIQEQPKDEFQGTGEITESKDILQQFSDDTLASFTTQRWVAKLAALHSHQLERIIEDIRSRKAQSYYNKDTPKFPPLPILPRLFVVRSDKSGFELLSRREISKLYPREITIEDRGYHVFTTTTSVLPRKPGGLPTFLANGGYERKQCNDSEIIDLITDVFNTCEKKPTQSSTNIIQEQHNVSSDQNLGQLRKSHLKTVFTKTSDCIPALAGHAAIGLPIALQQYQTKAVNTHALLHVAQHDLVVFPGSQDKEGKENINTPKTKDEQLLATSHSNIVNFFPPSTNFPPGSVISPLRIPDEFGCTPDPHRQPFNGLLPSMLPRSSKYTFQATMSNLFSQSLKSKPNVDIVWNVSMEQDKAFKPEPMITPSSELKGTENSKTGFYIESAPPVGEAIIICTPVVHVTKRQDPWMNTNQTNQPIDGLNTLKTISTYNTYSSQEKQSLNNEEQQSQSQIDSSPSPNNNSDRAKRNFGLRSLISEASPIDYPTSQYSAQQLLPSQCSVLHSSFIPCNRSHSQYHEYGCTCRVYSNSPRTAPADELRMLEMEEQQLNDEQDLPQGQIDLQIKDKKDQQYNQALRPPWTPYHPELLRYEPNSMRGKYLPTYLDQLNLSHSQIQDIIEGKSPIPNPSDFSIHENNNKKKETPIQSQYSADVGKTHASPSLSSLTTIQLEQDPTGKNRVPLVSFLDQAAVGQPQIPSRAYYRQFIEHPAPPVLLQLVLYEFLAMSNFILDVRREKSLSRLSQALQKALENSWTVFTKSLEWIISASLYVRAKAVVQQQVIAMLQRCARKSENVDTSNASNRRAGGGTVGSGIGTGPPIDFDAIQSKLPVIPTGASVIKLTKDSGKEGSDAAILAEATLTLLLSDPALRRLNETVAAQEWAVTQLLNGGFRGRRIISSGFPQSLGLFGTGVNTALSTPLFSSSLYPTFTSVFAPAYPSYQVNYTLGDHQQHPLYFSIFGDWTVSNGLGGWGGATTASFIQQQGQEQSGGQIQKIQQNSFDKQVILHNQLLRREREKNRMKTHQYILLPAHNQFSRYNAAVVESAIAASTAYAKLAVDGYGAYHAFLNIPHPDDAVDLLIKNNSKISTKQGDFDDEGEQFLLKSLGEQEGKKQFQRRKQLQRLLKQPVGLKLGQVVIPEEVVKQDKSLSMKQLLAKKQDEIQKLDEINKFHDQLVNKDQELLQKIYVRPHGEKLSYFDSIEGMEEIQKIKSIPLKKLGFPKFSTEDSKSVVAIVSRQQQPMSTDAETFYLSGEEKRHRELHEMQISLHKARINTKNLVKSAGHQTDQHYPTLSPPYPPAKIPNSESPFKTPTNTRHHPLSQSFTLPLPLQLNKDQTNSSLKNGSSTVRSLLTQPMYSPQLPQTQQEIKVKELYQRPAPVGSLQRMTEIFTDTKIRELQVKKGRILTEEEKNLIDLRKQVEPTERQIKRVQMTIDVQATPIKSITHPESSTHNHIGVDRKQSVQIVEGNRTLAASEPNYKHLLTDGLCEREMKTSSIEGGRALHGDSETGPAARAGGNGFIAWPDVIKFGNISNDAIYSTRFFMRNIGADSARFTIKQENSKNSCFYPVYIPQLVAPGLQIDIVVECDGSKAEDLLEAKNRLLSTNNTKNQPSEFPVVEIVQLSDSQIGNETSSQNKTNEFIHIIDQLQVYTPKTIFTFELEVYVKRGQKIKQKGKTLAKGVNLVRYIHSSSPKLIDESSTEDE</sequence>
<evidence type="ECO:0000256" key="1">
    <source>
        <dbReference type="SAM" id="MobiDB-lite"/>
    </source>
</evidence>
<feature type="compositionally biased region" description="Basic and acidic residues" evidence="1">
    <location>
        <begin position="1520"/>
        <end position="1534"/>
    </location>
</feature>
<dbReference type="GO" id="GO:1904158">
    <property type="term" value="P:axonemal central apparatus assembly"/>
    <property type="evidence" value="ECO:0007669"/>
    <property type="project" value="TreeGrafter"/>
</dbReference>
<feature type="region of interest" description="Disordered" evidence="1">
    <location>
        <begin position="2406"/>
        <end position="2437"/>
    </location>
</feature>
<feature type="compositionally biased region" description="Low complexity" evidence="1">
    <location>
        <begin position="1389"/>
        <end position="1404"/>
    </location>
</feature>
<accession>A0A5J4WRU9</accession>
<feature type="region of interest" description="Disordered" evidence="1">
    <location>
        <begin position="588"/>
        <end position="609"/>
    </location>
</feature>
<feature type="region of interest" description="Disordered" evidence="1">
    <location>
        <begin position="2588"/>
        <end position="2628"/>
    </location>
</feature>
<feature type="compositionally biased region" description="Polar residues" evidence="1">
    <location>
        <begin position="770"/>
        <end position="781"/>
    </location>
</feature>
<feature type="compositionally biased region" description="Polar residues" evidence="1">
    <location>
        <begin position="1468"/>
        <end position="1489"/>
    </location>
</feature>
<gene>
    <name evidence="2" type="ORF">EZS28_006627</name>
</gene>
<dbReference type="PANTHER" id="PTHR21963">
    <property type="entry name" value="PF6"/>
    <property type="match status" value="1"/>
</dbReference>
<organism evidence="2 3">
    <name type="scientific">Streblomastix strix</name>
    <dbReference type="NCBI Taxonomy" id="222440"/>
    <lineage>
        <taxon>Eukaryota</taxon>
        <taxon>Metamonada</taxon>
        <taxon>Preaxostyla</taxon>
        <taxon>Oxymonadida</taxon>
        <taxon>Streblomastigidae</taxon>
        <taxon>Streblomastix</taxon>
    </lineage>
</organism>
<feature type="region of interest" description="Disordered" evidence="1">
    <location>
        <begin position="1350"/>
        <end position="1404"/>
    </location>
</feature>
<feature type="compositionally biased region" description="Low complexity" evidence="1">
    <location>
        <begin position="1535"/>
        <end position="1554"/>
    </location>
</feature>
<proteinExistence type="predicted"/>
<protein>
    <submittedName>
        <fullName evidence="2">Uncharacterized protein</fullName>
    </submittedName>
</protein>
<evidence type="ECO:0000313" key="3">
    <source>
        <dbReference type="Proteomes" id="UP000324800"/>
    </source>
</evidence>
<feature type="compositionally biased region" description="Low complexity" evidence="1">
    <location>
        <begin position="2406"/>
        <end position="2433"/>
    </location>
</feature>
<dbReference type="InterPro" id="IPR026173">
    <property type="entry name" value="SPAG17"/>
</dbReference>
<dbReference type="EMBL" id="SNRW01001091">
    <property type="protein sequence ID" value="KAA6397847.1"/>
    <property type="molecule type" value="Genomic_DNA"/>
</dbReference>
<dbReference type="Proteomes" id="UP000324800">
    <property type="component" value="Unassembled WGS sequence"/>
</dbReference>
<feature type="region of interest" description="Disordered" evidence="1">
    <location>
        <begin position="1140"/>
        <end position="1171"/>
    </location>
</feature>
<feature type="region of interest" description="Disordered" evidence="1">
    <location>
        <begin position="1520"/>
        <end position="1554"/>
    </location>
</feature>
<dbReference type="PANTHER" id="PTHR21963:SF1">
    <property type="entry name" value="SPERM-ASSOCIATED ANTIGEN 17"/>
    <property type="match status" value="1"/>
</dbReference>
<dbReference type="GO" id="GO:1990716">
    <property type="term" value="C:axonemal central apparatus"/>
    <property type="evidence" value="ECO:0007669"/>
    <property type="project" value="TreeGrafter"/>
</dbReference>
<dbReference type="Pfam" id="PF14874">
    <property type="entry name" value="PapD-like"/>
    <property type="match status" value="1"/>
</dbReference>
<evidence type="ECO:0000313" key="2">
    <source>
        <dbReference type="EMBL" id="KAA6397847.1"/>
    </source>
</evidence>
<feature type="compositionally biased region" description="Polar residues" evidence="1">
    <location>
        <begin position="1145"/>
        <end position="1156"/>
    </location>
</feature>
<feature type="compositionally biased region" description="Basic and acidic residues" evidence="1">
    <location>
        <begin position="2600"/>
        <end position="2611"/>
    </location>
</feature>
<comment type="caution">
    <text evidence="2">The sequence shown here is derived from an EMBL/GenBank/DDBJ whole genome shotgun (WGS) entry which is preliminary data.</text>
</comment>
<feature type="region of interest" description="Disordered" evidence="1">
    <location>
        <begin position="763"/>
        <end position="805"/>
    </location>
</feature>
<feature type="region of interest" description="Disordered" evidence="1">
    <location>
        <begin position="1458"/>
        <end position="1489"/>
    </location>
</feature>